<dbReference type="Gene3D" id="3.40.710.10">
    <property type="entry name" value="DD-peptidase/beta-lactamase superfamily"/>
    <property type="match status" value="1"/>
</dbReference>
<dbReference type="Pfam" id="PF13354">
    <property type="entry name" value="Beta-lactamase2"/>
    <property type="match status" value="1"/>
</dbReference>
<comment type="caution">
    <text evidence="3">The sequence shown here is derived from an EMBL/GenBank/DDBJ whole genome shotgun (WGS) entry which is preliminary data.</text>
</comment>
<dbReference type="SUPFAM" id="SSF56601">
    <property type="entry name" value="beta-lactamase/transpeptidase-like"/>
    <property type="match status" value="1"/>
</dbReference>
<gene>
    <name evidence="3" type="ORF">GCM10010151_45340</name>
</gene>
<feature type="chain" id="PRO_5045784181" description="Beta-lactamase class A catalytic domain-containing protein" evidence="1">
    <location>
        <begin position="31"/>
        <end position="480"/>
    </location>
</feature>
<dbReference type="InterPro" id="IPR045155">
    <property type="entry name" value="Beta-lactam_cat"/>
</dbReference>
<organism evidence="3 4">
    <name type="scientific">Actinoallomurus spadix</name>
    <dbReference type="NCBI Taxonomy" id="79912"/>
    <lineage>
        <taxon>Bacteria</taxon>
        <taxon>Bacillati</taxon>
        <taxon>Actinomycetota</taxon>
        <taxon>Actinomycetes</taxon>
        <taxon>Streptosporangiales</taxon>
        <taxon>Thermomonosporaceae</taxon>
        <taxon>Actinoallomurus</taxon>
    </lineage>
</organism>
<evidence type="ECO:0000256" key="1">
    <source>
        <dbReference type="SAM" id="SignalP"/>
    </source>
</evidence>
<evidence type="ECO:0000313" key="4">
    <source>
        <dbReference type="Proteomes" id="UP001501822"/>
    </source>
</evidence>
<evidence type="ECO:0000259" key="2">
    <source>
        <dbReference type="Pfam" id="PF13354"/>
    </source>
</evidence>
<dbReference type="Proteomes" id="UP001501822">
    <property type="component" value="Unassembled WGS sequence"/>
</dbReference>
<feature type="signal peptide" evidence="1">
    <location>
        <begin position="1"/>
        <end position="30"/>
    </location>
</feature>
<proteinExistence type="predicted"/>
<dbReference type="RefSeq" id="WP_252807786.1">
    <property type="nucleotide sequence ID" value="NZ_BAAABM010000041.1"/>
</dbReference>
<dbReference type="InterPro" id="IPR012338">
    <property type="entry name" value="Beta-lactam/transpept-like"/>
</dbReference>
<evidence type="ECO:0000313" key="3">
    <source>
        <dbReference type="EMBL" id="GAA0350561.1"/>
    </source>
</evidence>
<reference evidence="3 4" key="1">
    <citation type="journal article" date="2019" name="Int. J. Syst. Evol. Microbiol.">
        <title>The Global Catalogue of Microorganisms (GCM) 10K type strain sequencing project: providing services to taxonomists for standard genome sequencing and annotation.</title>
        <authorList>
            <consortium name="The Broad Institute Genomics Platform"/>
            <consortium name="The Broad Institute Genome Sequencing Center for Infectious Disease"/>
            <person name="Wu L."/>
            <person name="Ma J."/>
        </authorList>
    </citation>
    <scope>NUCLEOTIDE SEQUENCE [LARGE SCALE GENOMIC DNA]</scope>
    <source>
        <strain evidence="3 4">JCM 3146</strain>
    </source>
</reference>
<accession>A0ABN0WZI7</accession>
<keyword evidence="4" id="KW-1185">Reference proteome</keyword>
<name>A0ABN0WZI7_9ACTN</name>
<sequence>MAKSRIWGRSVVCLAAAGALLGAAIAPAQAAVRPKGGSVSEIANKLQQTMDGLRFQDVLDTDPVTTTAATRTLRANSVDKDAQTPRQQARLLAAAADAQPISQQPQLDATVIELDRHNRPVSSGTVLMSPQYPHGKVIPVDRNFHTSDVRWRQWDDAGWYTNHGQGTIDVVPGRENASTDFMLPYPASVLKLMINFGVLRLVDKGVVKLDDTYAYNPTSISSLCGGASSDTIRDYIDASLTWSSNAASCALLKMLWDHDAVTDLNQTFQDLGLETLQVKETNPANGGHWSNPVTMSSLDTAKLLALINGAPGTVWKAPNGTRVTRNVLSRSSREFFKKELAQQGMNDVLSTVNWCGADYPAPGIPQLVPSRWIAADGTVTVDGDAYGHDVRPCNAKAEVTFAHKTGLVSNSGSDAGIVRSLPGKAGRNYIIVVFSNLGNQYIDPNRPPTAPGAHPVAYTEKYAQLGLAIDQYEAAKHGNR</sequence>
<protein>
    <recommendedName>
        <fullName evidence="2">Beta-lactamase class A catalytic domain-containing protein</fullName>
    </recommendedName>
</protein>
<keyword evidence="1" id="KW-0732">Signal</keyword>
<feature type="domain" description="Beta-lactamase class A catalytic" evidence="2">
    <location>
        <begin position="185"/>
        <end position="332"/>
    </location>
</feature>
<dbReference type="EMBL" id="BAAABM010000041">
    <property type="protein sequence ID" value="GAA0350561.1"/>
    <property type="molecule type" value="Genomic_DNA"/>
</dbReference>